<accession>A0A8K0XL11</accession>
<evidence type="ECO:0000256" key="1">
    <source>
        <dbReference type="SAM" id="Phobius"/>
    </source>
</evidence>
<comment type="caution">
    <text evidence="2">The sequence shown here is derived from an EMBL/GenBank/DDBJ whole genome shotgun (WGS) entry which is preliminary data.</text>
</comment>
<dbReference type="OrthoDB" id="3349377at2759"/>
<organism evidence="2 3">
    <name type="scientific">Cristinia sonorae</name>
    <dbReference type="NCBI Taxonomy" id="1940300"/>
    <lineage>
        <taxon>Eukaryota</taxon>
        <taxon>Fungi</taxon>
        <taxon>Dikarya</taxon>
        <taxon>Basidiomycota</taxon>
        <taxon>Agaricomycotina</taxon>
        <taxon>Agaricomycetes</taxon>
        <taxon>Agaricomycetidae</taxon>
        <taxon>Agaricales</taxon>
        <taxon>Pleurotineae</taxon>
        <taxon>Stephanosporaceae</taxon>
        <taxon>Cristinia</taxon>
    </lineage>
</organism>
<feature type="transmembrane region" description="Helical" evidence="1">
    <location>
        <begin position="27"/>
        <end position="46"/>
    </location>
</feature>
<evidence type="ECO:0000313" key="2">
    <source>
        <dbReference type="EMBL" id="KAH8085939.1"/>
    </source>
</evidence>
<dbReference type="AlphaFoldDB" id="A0A8K0XL11"/>
<proteinExistence type="predicted"/>
<feature type="transmembrane region" description="Helical" evidence="1">
    <location>
        <begin position="58"/>
        <end position="79"/>
    </location>
</feature>
<gene>
    <name evidence="2" type="ORF">BXZ70DRAFT_553460</name>
</gene>
<evidence type="ECO:0000313" key="3">
    <source>
        <dbReference type="Proteomes" id="UP000813824"/>
    </source>
</evidence>
<feature type="transmembrane region" description="Helical" evidence="1">
    <location>
        <begin position="107"/>
        <end position="126"/>
    </location>
</feature>
<reference evidence="2" key="1">
    <citation type="journal article" date="2021" name="New Phytol.">
        <title>Evolutionary innovations through gain and loss of genes in the ectomycorrhizal Boletales.</title>
        <authorList>
            <person name="Wu G."/>
            <person name="Miyauchi S."/>
            <person name="Morin E."/>
            <person name="Kuo A."/>
            <person name="Drula E."/>
            <person name="Varga T."/>
            <person name="Kohler A."/>
            <person name="Feng B."/>
            <person name="Cao Y."/>
            <person name="Lipzen A."/>
            <person name="Daum C."/>
            <person name="Hundley H."/>
            <person name="Pangilinan J."/>
            <person name="Johnson J."/>
            <person name="Barry K."/>
            <person name="LaButti K."/>
            <person name="Ng V."/>
            <person name="Ahrendt S."/>
            <person name="Min B."/>
            <person name="Choi I.G."/>
            <person name="Park H."/>
            <person name="Plett J.M."/>
            <person name="Magnuson J."/>
            <person name="Spatafora J.W."/>
            <person name="Nagy L.G."/>
            <person name="Henrissat B."/>
            <person name="Grigoriev I.V."/>
            <person name="Yang Z.L."/>
            <person name="Xu J."/>
            <person name="Martin F.M."/>
        </authorList>
    </citation>
    <scope>NUCLEOTIDE SEQUENCE</scope>
    <source>
        <strain evidence="2">KKN 215</strain>
    </source>
</reference>
<protein>
    <submittedName>
        <fullName evidence="2">Uncharacterized protein</fullName>
    </submittedName>
</protein>
<keyword evidence="1" id="KW-0472">Membrane</keyword>
<name>A0A8K0XL11_9AGAR</name>
<feature type="transmembrane region" description="Helical" evidence="1">
    <location>
        <begin position="147"/>
        <end position="173"/>
    </location>
</feature>
<sequence>MVSRHIDTALYMIPQPSLNVSTIWFKYFQVMTATMEVLIAGLIMIMRLWAVYSRNKPLLAGLMVLWACCGASSIAVLAAQSRDAIGTNSPTTGVYFCIVTSKLSFLWAYWIPFIVFETVVFALAALKTWSYYRVSRRQLSVYRQLSLLEIMFHDSTAYFLILLAVCITNAAIYRFGKPGMYNITQGPTTVIISITMSRMIFHLRQVAYNESAGTEVAEELSTFRTRIPSGRRHYETTIASHSVSLGY</sequence>
<keyword evidence="1" id="KW-1133">Transmembrane helix</keyword>
<keyword evidence="3" id="KW-1185">Reference proteome</keyword>
<keyword evidence="1" id="KW-0812">Transmembrane</keyword>
<dbReference type="EMBL" id="JAEVFJ010000043">
    <property type="protein sequence ID" value="KAH8085939.1"/>
    <property type="molecule type" value="Genomic_DNA"/>
</dbReference>
<dbReference type="Proteomes" id="UP000813824">
    <property type="component" value="Unassembled WGS sequence"/>
</dbReference>